<dbReference type="PANTHER" id="PTHR47802">
    <property type="entry name" value="GLYOXALASE FAMILY PROTEIN, EXPRESSED"/>
    <property type="match status" value="1"/>
</dbReference>
<evidence type="ECO:0000313" key="4">
    <source>
        <dbReference type="Proteomes" id="UP000753802"/>
    </source>
</evidence>
<evidence type="ECO:0000259" key="2">
    <source>
        <dbReference type="PROSITE" id="PS51819"/>
    </source>
</evidence>
<dbReference type="RefSeq" id="WP_161820089.1">
    <property type="nucleotide sequence ID" value="NZ_JAACJS010000015.1"/>
</dbReference>
<dbReference type="Proteomes" id="UP000753802">
    <property type="component" value="Unassembled WGS sequence"/>
</dbReference>
<dbReference type="InterPro" id="IPR004360">
    <property type="entry name" value="Glyas_Fos-R_dOase_dom"/>
</dbReference>
<dbReference type="EMBL" id="JAACJS010000015">
    <property type="protein sequence ID" value="NCI51822.1"/>
    <property type="molecule type" value="Genomic_DNA"/>
</dbReference>
<protein>
    <submittedName>
        <fullName evidence="3">VOC family protein</fullName>
    </submittedName>
</protein>
<evidence type="ECO:0000313" key="3">
    <source>
        <dbReference type="EMBL" id="NCI51822.1"/>
    </source>
</evidence>
<reference evidence="3 4" key="1">
    <citation type="submission" date="2020-01" db="EMBL/GenBank/DDBJ databases">
        <title>Genome analysis.</title>
        <authorList>
            <person name="Wu S."/>
            <person name="Wang G."/>
        </authorList>
    </citation>
    <scope>NUCLEOTIDE SEQUENCE [LARGE SCALE GENOMIC DNA]</scope>
    <source>
        <strain evidence="3 4">SYL130</strain>
    </source>
</reference>
<dbReference type="InterPro" id="IPR029068">
    <property type="entry name" value="Glyas_Bleomycin-R_OHBP_Dase"/>
</dbReference>
<dbReference type="PANTHER" id="PTHR47802:SF1">
    <property type="entry name" value="GLYOXALASE FAMILY PROTEIN, EXPRESSED"/>
    <property type="match status" value="1"/>
</dbReference>
<organism evidence="3 4">
    <name type="scientific">Sediminibacterium roseum</name>
    <dbReference type="NCBI Taxonomy" id="1978412"/>
    <lineage>
        <taxon>Bacteria</taxon>
        <taxon>Pseudomonadati</taxon>
        <taxon>Bacteroidota</taxon>
        <taxon>Chitinophagia</taxon>
        <taxon>Chitinophagales</taxon>
        <taxon>Chitinophagaceae</taxon>
        <taxon>Sediminibacterium</taxon>
    </lineage>
</organism>
<dbReference type="Gene3D" id="3.10.180.10">
    <property type="entry name" value="2,3-Dihydroxybiphenyl 1,2-Dioxygenase, domain 1"/>
    <property type="match status" value="1"/>
</dbReference>
<accession>A0ABX0A1J3</accession>
<dbReference type="SUPFAM" id="SSF54593">
    <property type="entry name" value="Glyoxalase/Bleomycin resistance protein/Dihydroxybiphenyl dioxygenase"/>
    <property type="match status" value="1"/>
</dbReference>
<feature type="signal peptide" evidence="1">
    <location>
        <begin position="1"/>
        <end position="22"/>
    </location>
</feature>
<name>A0ABX0A1J3_9BACT</name>
<comment type="caution">
    <text evidence="3">The sequence shown here is derived from an EMBL/GenBank/DDBJ whole genome shotgun (WGS) entry which is preliminary data.</text>
</comment>
<keyword evidence="4" id="KW-1185">Reference proteome</keyword>
<dbReference type="Pfam" id="PF00903">
    <property type="entry name" value="Glyoxalase"/>
    <property type="match status" value="1"/>
</dbReference>
<dbReference type="InterPro" id="IPR037523">
    <property type="entry name" value="VOC_core"/>
</dbReference>
<sequence>MKQIIYCFLLAAFFLTTGNANAQSGNKPKAVLNHLAIYVTNLQRTVDFYSNVFQLDTIPEPFHDNKHAWYSIAPGVALHVIAGADKPKEYFLNNHMCFSVASVDDFVARIRARNISWVNAKGEPGLITTRVDGVKQVWVNDPDGYFIEVNDAKN</sequence>
<evidence type="ECO:0000256" key="1">
    <source>
        <dbReference type="SAM" id="SignalP"/>
    </source>
</evidence>
<gene>
    <name evidence="3" type="ORF">GWC95_17995</name>
</gene>
<feature type="domain" description="VOC" evidence="2">
    <location>
        <begin position="31"/>
        <end position="152"/>
    </location>
</feature>
<keyword evidence="1" id="KW-0732">Signal</keyword>
<proteinExistence type="predicted"/>
<feature type="chain" id="PRO_5046560641" evidence="1">
    <location>
        <begin position="23"/>
        <end position="154"/>
    </location>
</feature>
<dbReference type="PROSITE" id="PS51819">
    <property type="entry name" value="VOC"/>
    <property type="match status" value="1"/>
</dbReference>